<name>A0ABY4TCF3_9ACTN</name>
<feature type="domain" description="Knr4/Smi1-like" evidence="1">
    <location>
        <begin position="33"/>
        <end position="173"/>
    </location>
</feature>
<dbReference type="SMART" id="SM00860">
    <property type="entry name" value="SMI1_KNR4"/>
    <property type="match status" value="1"/>
</dbReference>
<dbReference type="EMBL" id="CP095474">
    <property type="protein sequence ID" value="URN15905.1"/>
    <property type="molecule type" value="Genomic_DNA"/>
</dbReference>
<sequence length="219" mass="24329">MMSERARVEAAWSRFETWLSQHAPRSYGLLRPAAAPGRIEEAERALEVRFPPELRALYSLHDGVRGVDLNEFGEQPLLPSGEDDPWHRQANAVDFMPNGQAWLPLEHVVSTHASPLSEYAGDESVRYVPVTASALHTMMYGTYLDLDTGMLGMWSDASELEPLGVGLAEWLEDGADALVEARPTRTMGMLPYLSPTGDGLGWFDPDPMYEQDGWRPLGS</sequence>
<gene>
    <name evidence="2" type="ORF">MW084_07970</name>
</gene>
<evidence type="ECO:0000313" key="3">
    <source>
        <dbReference type="Proteomes" id="UP001056383"/>
    </source>
</evidence>
<keyword evidence="3" id="KW-1185">Reference proteome</keyword>
<dbReference type="InterPro" id="IPR018958">
    <property type="entry name" value="Knr4/Smi1-like_dom"/>
</dbReference>
<dbReference type="Proteomes" id="UP001056383">
    <property type="component" value="Chromosome"/>
</dbReference>
<accession>A0ABY4TCF3</accession>
<evidence type="ECO:0000259" key="1">
    <source>
        <dbReference type="SMART" id="SM00860"/>
    </source>
</evidence>
<reference evidence="2" key="1">
    <citation type="submission" date="2022-04" db="EMBL/GenBank/DDBJ databases">
        <title>Systematic whole-genome sequencing reveals an unexpected diversity among actinomycetoma pathogens and provides insights into their antibacterial susceptibilities.</title>
        <authorList>
            <person name="Watson A.K."/>
            <person name="Kepplinger B."/>
            <person name="Bakhiet S.M."/>
            <person name="Mhmoud N.A."/>
            <person name="Chapman J."/>
            <person name="Allenby N."/>
            <person name="Mickiewicz K."/>
            <person name="Goodfellow M."/>
            <person name="Fahal A.H."/>
            <person name="Errington J."/>
        </authorList>
    </citation>
    <scope>NUCLEOTIDE SEQUENCE</scope>
    <source>
        <strain evidence="2">SD 504</strain>
    </source>
</reference>
<evidence type="ECO:0000313" key="2">
    <source>
        <dbReference type="EMBL" id="URN15905.1"/>
    </source>
</evidence>
<organism evidence="2 3">
    <name type="scientific">Streptomyces sudanensis</name>
    <dbReference type="NCBI Taxonomy" id="436397"/>
    <lineage>
        <taxon>Bacteria</taxon>
        <taxon>Bacillati</taxon>
        <taxon>Actinomycetota</taxon>
        <taxon>Actinomycetes</taxon>
        <taxon>Kitasatosporales</taxon>
        <taxon>Streptomycetaceae</taxon>
        <taxon>Streptomyces</taxon>
    </lineage>
</organism>
<protein>
    <submittedName>
        <fullName evidence="2">SMI1/KNR4 family protein</fullName>
    </submittedName>
</protein>
<dbReference type="RefSeq" id="WP_158684371.1">
    <property type="nucleotide sequence ID" value="NZ_CP095474.1"/>
</dbReference>
<proteinExistence type="predicted"/>